<dbReference type="Pfam" id="PF01364">
    <property type="entry name" value="Peptidase_C25"/>
    <property type="match status" value="1"/>
</dbReference>
<reference evidence="6" key="1">
    <citation type="submission" date="2020-07" db="EMBL/GenBank/DDBJ databases">
        <title>Huge and variable diversity of episymbiotic CPR bacteria and DPANN archaea in groundwater ecosystems.</title>
        <authorList>
            <person name="He C.Y."/>
            <person name="Keren R."/>
            <person name="Whittaker M."/>
            <person name="Farag I.F."/>
            <person name="Doudna J."/>
            <person name="Cate J.H.D."/>
            <person name="Banfield J.F."/>
        </authorList>
    </citation>
    <scope>NUCLEOTIDE SEQUENCE</scope>
    <source>
        <strain evidence="6">NC_groundwater_1813_Pr3_B-0.1um_71_17</strain>
    </source>
</reference>
<feature type="domain" description="Gingipain propeptide" evidence="4">
    <location>
        <begin position="55"/>
        <end position="202"/>
    </location>
</feature>
<dbReference type="InterPro" id="IPR012600">
    <property type="entry name" value="Propeptide_C25"/>
</dbReference>
<organism evidence="6 7">
    <name type="scientific">Eiseniibacteriota bacterium</name>
    <dbReference type="NCBI Taxonomy" id="2212470"/>
    <lineage>
        <taxon>Bacteria</taxon>
        <taxon>Candidatus Eiseniibacteriota</taxon>
    </lineage>
</organism>
<comment type="caution">
    <text evidence="6">The sequence shown here is derived from an EMBL/GenBank/DDBJ whole genome shotgun (WGS) entry which is preliminary data.</text>
</comment>
<evidence type="ECO:0000259" key="3">
    <source>
        <dbReference type="Pfam" id="PF01364"/>
    </source>
</evidence>
<dbReference type="InterPro" id="IPR029030">
    <property type="entry name" value="Caspase-like_dom_sf"/>
</dbReference>
<feature type="domain" description="Gingipain" evidence="3">
    <location>
        <begin position="647"/>
        <end position="1078"/>
    </location>
</feature>
<dbReference type="Gene3D" id="3.40.50.10390">
    <property type="entry name" value="Gingipain r, domain 1"/>
    <property type="match status" value="1"/>
</dbReference>
<evidence type="ECO:0000256" key="1">
    <source>
        <dbReference type="ARBA" id="ARBA00022729"/>
    </source>
</evidence>
<dbReference type="Gene3D" id="2.60.40.3800">
    <property type="match status" value="1"/>
</dbReference>
<dbReference type="Proteomes" id="UP000696931">
    <property type="component" value="Unassembled WGS sequence"/>
</dbReference>
<evidence type="ECO:0000259" key="4">
    <source>
        <dbReference type="Pfam" id="PF08126"/>
    </source>
</evidence>
<feature type="domain" description="FlgD/Vpr Ig-like" evidence="5">
    <location>
        <begin position="1316"/>
        <end position="1383"/>
    </location>
</feature>
<protein>
    <recommendedName>
        <fullName evidence="8">Gingipain domain-containing protein</fullName>
    </recommendedName>
</protein>
<dbReference type="EMBL" id="JACRIW010000113">
    <property type="protein sequence ID" value="MBI5170941.1"/>
    <property type="molecule type" value="Genomic_DNA"/>
</dbReference>
<evidence type="ECO:0000259" key="5">
    <source>
        <dbReference type="Pfam" id="PF13860"/>
    </source>
</evidence>
<dbReference type="GO" id="GO:0004197">
    <property type="term" value="F:cysteine-type endopeptidase activity"/>
    <property type="evidence" value="ECO:0007669"/>
    <property type="project" value="InterPro"/>
</dbReference>
<feature type="chain" id="PRO_5037918066" description="Gingipain domain-containing protein" evidence="2">
    <location>
        <begin position="27"/>
        <end position="1410"/>
    </location>
</feature>
<proteinExistence type="predicted"/>
<dbReference type="Gene3D" id="2.60.40.4070">
    <property type="match status" value="1"/>
</dbReference>
<dbReference type="GO" id="GO:0006508">
    <property type="term" value="P:proteolysis"/>
    <property type="evidence" value="ECO:0007669"/>
    <property type="project" value="InterPro"/>
</dbReference>
<dbReference type="InterPro" id="IPR029031">
    <property type="entry name" value="Gingipain_N_sf"/>
</dbReference>
<gene>
    <name evidence="6" type="ORF">HZA61_15735</name>
</gene>
<evidence type="ECO:0000313" key="6">
    <source>
        <dbReference type="EMBL" id="MBI5170941.1"/>
    </source>
</evidence>
<name>A0A933SE94_UNCEI</name>
<evidence type="ECO:0008006" key="8">
    <source>
        <dbReference type="Google" id="ProtNLM"/>
    </source>
</evidence>
<dbReference type="InterPro" id="IPR025965">
    <property type="entry name" value="FlgD/Vpr_Ig-like"/>
</dbReference>
<dbReference type="Pfam" id="PF08126">
    <property type="entry name" value="Propeptide_C25"/>
    <property type="match status" value="1"/>
</dbReference>
<dbReference type="Gene3D" id="3.40.50.1460">
    <property type="match status" value="1"/>
</dbReference>
<dbReference type="SUPFAM" id="SSF52129">
    <property type="entry name" value="Caspase-like"/>
    <property type="match status" value="1"/>
</dbReference>
<dbReference type="InterPro" id="IPR001769">
    <property type="entry name" value="Gingipain"/>
</dbReference>
<evidence type="ECO:0000256" key="2">
    <source>
        <dbReference type="SAM" id="SignalP"/>
    </source>
</evidence>
<accession>A0A933SE94</accession>
<dbReference type="InterPro" id="IPR038490">
    <property type="entry name" value="Gingipain_propep_sf"/>
</dbReference>
<evidence type="ECO:0000313" key="7">
    <source>
        <dbReference type="Proteomes" id="UP000696931"/>
    </source>
</evidence>
<dbReference type="Pfam" id="PF13860">
    <property type="entry name" value="FlgD_ig"/>
    <property type="match status" value="1"/>
</dbReference>
<feature type="signal peptide" evidence="2">
    <location>
        <begin position="1"/>
        <end position="26"/>
    </location>
</feature>
<sequence length="1410" mass="154319">MRLPNPVRALAAVLPLLALLALPAAAAGLRVLATDPRGVTLQVSAGDWSLSAPNSKGRSKIVGVPDAHSLADPGHALLPAYAAMLAIPNDARPSVRVLQADAPSTRTGVKLAIAGRPDFIPSPDGGDAEPVMLEMTPLVDGPWPVEPVRLGTPTPFRGRKLVSIEVRPFRYDESASALSVNARLVVRVDFNRPAGAAALSAEVVPGAEDRHYDDVLAAGVLNFDQAKPWRTVPRGAQRLMDGFAAEGLPTSETEPEVRVKIDSTALYTLPYEQLVAKGYPAGTPVAQVAVHRHEYVEGQATPFQTIDIPCEVEDANANGTFDVGDRVWVYVRTGALRSNASQYQRYWGDSEVIYVTRETAGGARMSKRSGWRNASVPGTLASYPFKEHFEKNFSSYLTFVQQPTDTIVDPYQWNENQLYYTRLDTLKFGIADIDTSRTVTATIQWVGLNSGGHFMWAAVKNGLNQVSSLVDSVYWTNKSATTVSRSVRGSAFTSGINSFREWGKSFNSPPDPVNNNLCRAGLNWFELTYWRRFAAIRDYLPFNSGDASGEFQIHATGFFGDSIRLYDVTNPDAPQRILLDPARVALENNYMAFDFQDSTASASPKSYVAAFVQDPVDPAYGPKVPPAANFSAVTRRNLYANTAGDWLLVVPEAFLPAMQPLVDLRNASGLRTVVAPLESVNDEFNGGRHSAASIQRFTRWAYEHWQSRFLLLFGDGNMDPMNYRRSSGRDWVPTLPTPGPVPVSEWELIPSDNRYGFLTGNSDPIYNFGDVIPEMMVGRIPVNTLGEATAVVNKLVKYEDLSSGDQSWRRSMLLSSDDAYSGDSFFGGGGSTSGYCFRWQEQHFVELNAKSASLITRDAGLAQTDIDLFNLRWYLADQPYTNPTPSDTCRPDRAATRTYTHAIVTPILFDKINAGVSWWNYQGHASEWVLSHEDLYVNDTGLDDKVRFANTDRPFLFTAFSCHANMFGRPEKQFGAQGPALGEEFVTLPNLGAIASWASVSYEVVPRDDSTHVNVELTRSMFSAAPHDNILSERGARLVLGEAIQTTFLRFIPTVASYAYERGIAMSYTLLGDPATRMSIGRPQTLVTANDVPATDLQAVRLHTSGDTLTIVADVVSAVRIDSLGLYRRANGADTAIPASAYTLAPAFPDTVGGGEWGGKRYRLVYGGRTHAYDETYVLRAIDRDGLVSEHRTVFTYDVTLRSDGVALHDNDDVSPVANLSLLVQSPKPFDPATDLTLTLNEIAQPFTYAPAPGDASGREWIVTLTHGEYLKASYALEVRLTGAPLVTRLFRVTTSQGELKLADLLVFPNPFGVDGTAFSFTLLGSQPADVKVSVMTVTGRVIWTDVVRDVAPGYHQIPWDGNDAEGDALANGVYFYRVSAHTPGGGHVQQLGRMVKLRPARHVDYNTSP</sequence>
<keyword evidence="1 2" id="KW-0732">Signal</keyword>